<name>W2C969_9BACT</name>
<gene>
    <name evidence="1" type="ORF">N425_00705</name>
</gene>
<dbReference type="AlphaFoldDB" id="W2C969"/>
<proteinExistence type="predicted"/>
<accession>W2C969</accession>
<evidence type="ECO:0000313" key="1">
    <source>
        <dbReference type="EMBL" id="ETK03032.1"/>
    </source>
</evidence>
<evidence type="ECO:0000313" key="2">
    <source>
        <dbReference type="Proteomes" id="UP000018837"/>
    </source>
</evidence>
<organism evidence="1 2">
    <name type="scientific">Tannerella sp. oral taxon BU063 isolate Cell 2</name>
    <dbReference type="NCBI Taxonomy" id="1411148"/>
    <lineage>
        <taxon>Bacteria</taxon>
        <taxon>Pseudomonadati</taxon>
        <taxon>Bacteroidota</taxon>
        <taxon>Bacteroidia</taxon>
        <taxon>Bacteroidales</taxon>
        <taxon>Tannerellaceae</taxon>
        <taxon>Tannerella</taxon>
    </lineage>
</organism>
<dbReference type="PATRIC" id="fig|1411148.3.peg.22"/>
<dbReference type="Proteomes" id="UP000018837">
    <property type="component" value="Unassembled WGS sequence"/>
</dbReference>
<sequence>METESARRGGRKRGAKQSFYFWPVKIKEENRATFLPPTSCAAVETPDKQ</sequence>
<protein>
    <submittedName>
        <fullName evidence="1">Uncharacterized protein</fullName>
    </submittedName>
</protein>
<reference evidence="1 2" key="1">
    <citation type="submission" date="2013-11" db="EMBL/GenBank/DDBJ databases">
        <title>Single cell genomics of uncultured Tannerella BU063 (oral taxon 286).</title>
        <authorList>
            <person name="Beall C.J."/>
            <person name="Campbell A.G."/>
            <person name="Griffen A.L."/>
            <person name="Podar M."/>
            <person name="Leys E.J."/>
        </authorList>
    </citation>
    <scope>NUCLEOTIDE SEQUENCE [LARGE SCALE GENOMIC DNA]</scope>
    <source>
        <strain evidence="1">Cell 2</strain>
    </source>
</reference>
<dbReference type="EMBL" id="AYUF01000158">
    <property type="protein sequence ID" value="ETK03032.1"/>
    <property type="molecule type" value="Genomic_DNA"/>
</dbReference>
<comment type="caution">
    <text evidence="1">The sequence shown here is derived from an EMBL/GenBank/DDBJ whole genome shotgun (WGS) entry which is preliminary data.</text>
</comment>